<dbReference type="KEGG" id="pasa:BAOM_4905"/>
<dbReference type="AlphaFoldDB" id="A0A3Q9RS65"/>
<gene>
    <name evidence="1" type="ORF">BAOM_4905</name>
</gene>
<dbReference type="Proteomes" id="UP000283095">
    <property type="component" value="Chromosome"/>
</dbReference>
<name>A0A3Q9RS65_9BACI</name>
<reference evidence="1 2" key="1">
    <citation type="submission" date="2018-01" db="EMBL/GenBank/DDBJ databases">
        <title>Bacillus asahii Genome sequencing and assembly.</title>
        <authorList>
            <person name="Jiang H."/>
            <person name="Feng Y."/>
            <person name="Zhao F."/>
            <person name="Lin X."/>
        </authorList>
    </citation>
    <scope>NUCLEOTIDE SEQUENCE [LARGE SCALE GENOMIC DNA]</scope>
    <source>
        <strain evidence="1 2">OM18</strain>
    </source>
</reference>
<dbReference type="EMBL" id="CP026095">
    <property type="protein sequence ID" value="AZV45463.1"/>
    <property type="molecule type" value="Genomic_DNA"/>
</dbReference>
<protein>
    <submittedName>
        <fullName evidence="1">Uncharacterized protein</fullName>
    </submittedName>
</protein>
<proteinExistence type="predicted"/>
<accession>A0A3Q9RS65</accession>
<evidence type="ECO:0000313" key="1">
    <source>
        <dbReference type="EMBL" id="AZV45463.1"/>
    </source>
</evidence>
<sequence>MALMKDILLAGFLNFVLHGPDEGHFPCPIPEFCPSWLL</sequence>
<organism evidence="1 2">
    <name type="scientific">Peribacillus asahii</name>
    <dbReference type="NCBI Taxonomy" id="228899"/>
    <lineage>
        <taxon>Bacteria</taxon>
        <taxon>Bacillati</taxon>
        <taxon>Bacillota</taxon>
        <taxon>Bacilli</taxon>
        <taxon>Bacillales</taxon>
        <taxon>Bacillaceae</taxon>
        <taxon>Peribacillus</taxon>
    </lineage>
</organism>
<evidence type="ECO:0000313" key="2">
    <source>
        <dbReference type="Proteomes" id="UP000283095"/>
    </source>
</evidence>